<dbReference type="EMBL" id="CP003837">
    <property type="protein sequence ID" value="AGH42533.1"/>
    <property type="molecule type" value="Genomic_DNA"/>
</dbReference>
<evidence type="ECO:0000313" key="2">
    <source>
        <dbReference type="Proteomes" id="UP000011864"/>
    </source>
</evidence>
<protein>
    <submittedName>
        <fullName evidence="1">Uncharacterized protein</fullName>
    </submittedName>
</protein>
<dbReference type="STRING" id="1129794.C427_0423"/>
<dbReference type="KEGG" id="gps:C427_0423"/>
<dbReference type="SUPFAM" id="SSF53850">
    <property type="entry name" value="Periplasmic binding protein-like II"/>
    <property type="match status" value="1"/>
</dbReference>
<sequence length="45" mass="5113">MESQSDIKIDSVLMPWARALKEVQNGKIDALFGARYSEERVLFLG</sequence>
<dbReference type="AlphaFoldDB" id="K7AHR7"/>
<evidence type="ECO:0000313" key="1">
    <source>
        <dbReference type="EMBL" id="AGH42533.1"/>
    </source>
</evidence>
<gene>
    <name evidence="1" type="ORF">C427_0423</name>
</gene>
<dbReference type="PATRIC" id="fig|1129794.4.peg.418"/>
<keyword evidence="2" id="KW-1185">Reference proteome</keyword>
<reference evidence="1 2" key="1">
    <citation type="journal article" date="2013" name="Genome Announc.">
        <title>Complete Genome Sequence of Glaciecola psychrophila Strain 170T.</title>
        <authorList>
            <person name="Yin J."/>
            <person name="Chen J."/>
            <person name="Liu G."/>
            <person name="Yu Y."/>
            <person name="Song L."/>
            <person name="Wang X."/>
            <person name="Qu X."/>
        </authorList>
    </citation>
    <scope>NUCLEOTIDE SEQUENCE [LARGE SCALE GENOMIC DNA]</scope>
    <source>
        <strain evidence="1 2">170</strain>
    </source>
</reference>
<accession>K7AHR7</accession>
<dbReference type="HOGENOM" id="CLU_3203088_0_0_6"/>
<name>K7AHR7_9ALTE</name>
<organism evidence="1 2">
    <name type="scientific">Paraglaciecola psychrophila 170</name>
    <dbReference type="NCBI Taxonomy" id="1129794"/>
    <lineage>
        <taxon>Bacteria</taxon>
        <taxon>Pseudomonadati</taxon>
        <taxon>Pseudomonadota</taxon>
        <taxon>Gammaproteobacteria</taxon>
        <taxon>Alteromonadales</taxon>
        <taxon>Alteromonadaceae</taxon>
        <taxon>Paraglaciecola</taxon>
    </lineage>
</organism>
<proteinExistence type="predicted"/>
<dbReference type="Proteomes" id="UP000011864">
    <property type="component" value="Chromosome"/>
</dbReference>
<dbReference type="Gene3D" id="3.40.190.10">
    <property type="entry name" value="Periplasmic binding protein-like II"/>
    <property type="match status" value="1"/>
</dbReference>